<proteinExistence type="predicted"/>
<dbReference type="AlphaFoldDB" id="A0A9D4BLY0"/>
<reference evidence="2" key="1">
    <citation type="journal article" date="2019" name="bioRxiv">
        <title>The Genome of the Zebra Mussel, Dreissena polymorpha: A Resource for Invasive Species Research.</title>
        <authorList>
            <person name="McCartney M.A."/>
            <person name="Auch B."/>
            <person name="Kono T."/>
            <person name="Mallez S."/>
            <person name="Zhang Y."/>
            <person name="Obille A."/>
            <person name="Becker A."/>
            <person name="Abrahante J.E."/>
            <person name="Garbe J."/>
            <person name="Badalamenti J.P."/>
            <person name="Herman A."/>
            <person name="Mangelson H."/>
            <person name="Liachko I."/>
            <person name="Sullivan S."/>
            <person name="Sone E.D."/>
            <person name="Koren S."/>
            <person name="Silverstein K.A.T."/>
            <person name="Beckman K.B."/>
            <person name="Gohl D.M."/>
        </authorList>
    </citation>
    <scope>NUCLEOTIDE SEQUENCE</scope>
    <source>
        <strain evidence="2">Duluth1</strain>
        <tissue evidence="2">Whole animal</tissue>
    </source>
</reference>
<accession>A0A9D4BLY0</accession>
<dbReference type="Gene3D" id="6.10.280.30">
    <property type="match status" value="1"/>
</dbReference>
<dbReference type="Proteomes" id="UP000828390">
    <property type="component" value="Unassembled WGS sequence"/>
</dbReference>
<feature type="region of interest" description="Disordered" evidence="1">
    <location>
        <begin position="252"/>
        <end position="292"/>
    </location>
</feature>
<dbReference type="InterPro" id="IPR000956">
    <property type="entry name" value="Stathmin_fam"/>
</dbReference>
<dbReference type="EMBL" id="JAIWYP010000016">
    <property type="protein sequence ID" value="KAH3697943.1"/>
    <property type="molecule type" value="Genomic_DNA"/>
</dbReference>
<protein>
    <submittedName>
        <fullName evidence="2">Uncharacterized protein</fullName>
    </submittedName>
</protein>
<gene>
    <name evidence="2" type="ORF">DPMN_085455</name>
</gene>
<organism evidence="2 3">
    <name type="scientific">Dreissena polymorpha</name>
    <name type="common">Zebra mussel</name>
    <name type="synonym">Mytilus polymorpha</name>
    <dbReference type="NCBI Taxonomy" id="45954"/>
    <lineage>
        <taxon>Eukaryota</taxon>
        <taxon>Metazoa</taxon>
        <taxon>Spiralia</taxon>
        <taxon>Lophotrochozoa</taxon>
        <taxon>Mollusca</taxon>
        <taxon>Bivalvia</taxon>
        <taxon>Autobranchia</taxon>
        <taxon>Heteroconchia</taxon>
        <taxon>Euheterodonta</taxon>
        <taxon>Imparidentia</taxon>
        <taxon>Neoheterodontei</taxon>
        <taxon>Myida</taxon>
        <taxon>Dreissenoidea</taxon>
        <taxon>Dreissenidae</taxon>
        <taxon>Dreissena</taxon>
    </lineage>
</organism>
<name>A0A9D4BLY0_DREPO</name>
<dbReference type="GO" id="GO:0031110">
    <property type="term" value="P:regulation of microtubule polymerization or depolymerization"/>
    <property type="evidence" value="ECO:0007669"/>
    <property type="project" value="InterPro"/>
</dbReference>
<reference evidence="2" key="2">
    <citation type="submission" date="2020-11" db="EMBL/GenBank/DDBJ databases">
        <authorList>
            <person name="McCartney M.A."/>
            <person name="Auch B."/>
            <person name="Kono T."/>
            <person name="Mallez S."/>
            <person name="Becker A."/>
            <person name="Gohl D.M."/>
            <person name="Silverstein K.A.T."/>
            <person name="Koren S."/>
            <person name="Bechman K.B."/>
            <person name="Herman A."/>
            <person name="Abrahante J.E."/>
            <person name="Garbe J."/>
        </authorList>
    </citation>
    <scope>NUCLEOTIDE SEQUENCE</scope>
    <source>
        <strain evidence="2">Duluth1</strain>
        <tissue evidence="2">Whole animal</tissue>
    </source>
</reference>
<evidence type="ECO:0000313" key="3">
    <source>
        <dbReference type="Proteomes" id="UP000828390"/>
    </source>
</evidence>
<dbReference type="InterPro" id="IPR036002">
    <property type="entry name" value="Stathmin_sf"/>
</dbReference>
<dbReference type="OrthoDB" id="10057469at2759"/>
<feature type="region of interest" description="Disordered" evidence="1">
    <location>
        <begin position="1"/>
        <end position="108"/>
    </location>
</feature>
<dbReference type="Pfam" id="PF00836">
    <property type="entry name" value="Stathmin"/>
    <property type="match status" value="1"/>
</dbReference>
<keyword evidence="3" id="KW-1185">Reference proteome</keyword>
<evidence type="ECO:0000256" key="1">
    <source>
        <dbReference type="SAM" id="MobiDB-lite"/>
    </source>
</evidence>
<feature type="compositionally biased region" description="Basic residues" evidence="1">
    <location>
        <begin position="43"/>
        <end position="53"/>
    </location>
</feature>
<feature type="compositionally biased region" description="Basic and acidic residues" evidence="1">
    <location>
        <begin position="202"/>
        <end position="233"/>
    </location>
</feature>
<dbReference type="PRINTS" id="PR00345">
    <property type="entry name" value="STATHMIN"/>
</dbReference>
<dbReference type="PROSITE" id="PS51663">
    <property type="entry name" value="STATHMIN_3"/>
    <property type="match status" value="1"/>
</dbReference>
<feature type="region of interest" description="Disordered" evidence="1">
    <location>
        <begin position="196"/>
        <end position="233"/>
    </location>
</feature>
<sequence>MGCKQSKAVRVQPVGAAELSGGKLKPSASDAGIEADINERRRSGNVKRSKSSRSRNSMGSCESIDDELDGSDRYGSAGSKKSHDSGLGDLGDGEYNHGFITEHSDPDKVKQIESEFKARDDLELGITGVALNTRNSAKDKARLEESMILQKLREEGLISKPAVEKTGAVSFDIVEVNTSNKLKSLPPVRLAKLERRRKKKRVLTDEEIQQKLERAEERRKRKEKDRLEKIKDMDRADLPAALESFADYQKKKEEDAVKKMESVTDNKERRLREIKEKQLERERKREDVRRRRKERLEMEAIQAANGEIVMDTAELLQNKRELTPDVPE</sequence>
<dbReference type="SUPFAM" id="SSF101494">
    <property type="entry name" value="Stathmin"/>
    <property type="match status" value="1"/>
</dbReference>
<evidence type="ECO:0000313" key="2">
    <source>
        <dbReference type="EMBL" id="KAH3697943.1"/>
    </source>
</evidence>
<comment type="caution">
    <text evidence="2">The sequence shown here is derived from an EMBL/GenBank/DDBJ whole genome shotgun (WGS) entry which is preliminary data.</text>
</comment>